<feature type="transmembrane region" description="Helical" evidence="5">
    <location>
        <begin position="178"/>
        <end position="196"/>
    </location>
</feature>
<dbReference type="PANTHER" id="PTHR42038">
    <property type="match status" value="1"/>
</dbReference>
<keyword evidence="2 5" id="KW-0812">Transmembrane</keyword>
<organism evidence="6 7">
    <name type="scientific">Clostridium beijerinckii</name>
    <name type="common">Clostridium MP</name>
    <dbReference type="NCBI Taxonomy" id="1520"/>
    <lineage>
        <taxon>Bacteria</taxon>
        <taxon>Bacillati</taxon>
        <taxon>Bacillota</taxon>
        <taxon>Clostridia</taxon>
        <taxon>Eubacteriales</taxon>
        <taxon>Clostridiaceae</taxon>
        <taxon>Clostridium</taxon>
    </lineage>
</organism>
<dbReference type="Pfam" id="PF25129">
    <property type="entry name" value="Pyr4-TMTC"/>
    <property type="match status" value="1"/>
</dbReference>
<evidence type="ECO:0000313" key="7">
    <source>
        <dbReference type="Proteomes" id="UP000190973"/>
    </source>
</evidence>
<dbReference type="Proteomes" id="UP000190973">
    <property type="component" value="Unassembled WGS sequence"/>
</dbReference>
<reference evidence="6 7" key="1">
    <citation type="submission" date="2016-05" db="EMBL/GenBank/DDBJ databases">
        <title>Microbial solvent formation.</title>
        <authorList>
            <person name="Poehlein A."/>
            <person name="Montoya Solano J.D."/>
            <person name="Flitsch S."/>
            <person name="Krabben P."/>
            <person name="Duerre P."/>
            <person name="Daniel R."/>
        </authorList>
    </citation>
    <scope>NUCLEOTIDE SEQUENCE [LARGE SCALE GENOMIC DNA]</scope>
    <source>
        <strain evidence="6 7">DSM 53</strain>
    </source>
</reference>
<dbReference type="GO" id="GO:0016020">
    <property type="term" value="C:membrane"/>
    <property type="evidence" value="ECO:0007669"/>
    <property type="project" value="UniProtKB-SubCell"/>
</dbReference>
<gene>
    <name evidence="6" type="ORF">CLBCK_20830</name>
</gene>
<feature type="transmembrane region" description="Helical" evidence="5">
    <location>
        <begin position="121"/>
        <end position="142"/>
    </location>
</feature>
<evidence type="ECO:0000256" key="4">
    <source>
        <dbReference type="ARBA" id="ARBA00023136"/>
    </source>
</evidence>
<proteinExistence type="predicted"/>
<comment type="subcellular location">
    <subcellularLocation>
        <location evidence="1">Membrane</location>
        <topology evidence="1">Multi-pass membrane protein</topology>
    </subcellularLocation>
</comment>
<protein>
    <submittedName>
        <fullName evidence="6">Uncharacterized protein</fullName>
    </submittedName>
</protein>
<dbReference type="InterPro" id="IPR039020">
    <property type="entry name" value="PaxB-like"/>
</dbReference>
<keyword evidence="4 5" id="KW-0472">Membrane</keyword>
<evidence type="ECO:0000256" key="5">
    <source>
        <dbReference type="SAM" id="Phobius"/>
    </source>
</evidence>
<sequence>MVLFLLLVCGFCWSIVYIKLIHLGFRYKACGIPFIALALNFAWESVNSYFDLKGNVLNITTYITLIWLCLDILVILTYLLYGKRYFPKHTNKEYFWPWTLIIFIMSFVIQYFFIIEFGDLAKFYSAFIQNLIMSISFIIMFVDRPDIKGQSLTIAINKCIGTLAATISSSIILHSGLILTLGIFCFIFDAAYIYFLSHVKRLHSDFLKLSTKIITKL</sequence>
<accession>A0A1S8S8T7</accession>
<evidence type="ECO:0000313" key="6">
    <source>
        <dbReference type="EMBL" id="OOM61813.1"/>
    </source>
</evidence>
<feature type="transmembrane region" description="Helical" evidence="5">
    <location>
        <begin position="154"/>
        <end position="172"/>
    </location>
</feature>
<evidence type="ECO:0000256" key="3">
    <source>
        <dbReference type="ARBA" id="ARBA00022989"/>
    </source>
</evidence>
<comment type="caution">
    <text evidence="6">The sequence shown here is derived from an EMBL/GenBank/DDBJ whole genome shotgun (WGS) entry which is preliminary data.</text>
</comment>
<feature type="transmembrane region" description="Helical" evidence="5">
    <location>
        <begin position="94"/>
        <end position="115"/>
    </location>
</feature>
<dbReference type="GO" id="GO:0016829">
    <property type="term" value="F:lyase activity"/>
    <property type="evidence" value="ECO:0007669"/>
    <property type="project" value="InterPro"/>
</dbReference>
<dbReference type="AlphaFoldDB" id="A0A1S8S8T7"/>
<dbReference type="RefSeq" id="WP_077838695.1">
    <property type="nucleotide sequence ID" value="NZ_JABTAE010000001.1"/>
</dbReference>
<dbReference type="PANTHER" id="PTHR42038:SF2">
    <property type="entry name" value="TERPENE CYCLASE AUSL"/>
    <property type="match status" value="1"/>
</dbReference>
<evidence type="ECO:0000256" key="2">
    <source>
        <dbReference type="ARBA" id="ARBA00022692"/>
    </source>
</evidence>
<feature type="transmembrane region" description="Helical" evidence="5">
    <location>
        <begin position="59"/>
        <end position="82"/>
    </location>
</feature>
<name>A0A1S8S8T7_CLOBE</name>
<dbReference type="EMBL" id="LZZI01000030">
    <property type="protein sequence ID" value="OOM61813.1"/>
    <property type="molecule type" value="Genomic_DNA"/>
</dbReference>
<evidence type="ECO:0000256" key="1">
    <source>
        <dbReference type="ARBA" id="ARBA00004141"/>
    </source>
</evidence>
<keyword evidence="3 5" id="KW-1133">Transmembrane helix</keyword>